<protein>
    <submittedName>
        <fullName evidence="2">Uncharacterized protein</fullName>
    </submittedName>
</protein>
<comment type="caution">
    <text evidence="2">The sequence shown here is derived from an EMBL/GenBank/DDBJ whole genome shotgun (WGS) entry which is preliminary data.</text>
</comment>
<reference evidence="2" key="1">
    <citation type="journal article" date="2014" name="Front. Microbiol.">
        <title>High frequency of phylogenetically diverse reductive dehalogenase-homologous genes in deep subseafloor sedimentary metagenomes.</title>
        <authorList>
            <person name="Kawai M."/>
            <person name="Futagami T."/>
            <person name="Toyoda A."/>
            <person name="Takaki Y."/>
            <person name="Nishi S."/>
            <person name="Hori S."/>
            <person name="Arai W."/>
            <person name="Tsubouchi T."/>
            <person name="Morono Y."/>
            <person name="Uchiyama I."/>
            <person name="Ito T."/>
            <person name="Fujiyama A."/>
            <person name="Inagaki F."/>
            <person name="Takami H."/>
        </authorList>
    </citation>
    <scope>NUCLEOTIDE SEQUENCE</scope>
    <source>
        <strain evidence="2">Expedition CK06-06</strain>
    </source>
</reference>
<feature type="non-terminal residue" evidence="2">
    <location>
        <position position="1"/>
    </location>
</feature>
<organism evidence="2">
    <name type="scientific">marine sediment metagenome</name>
    <dbReference type="NCBI Taxonomy" id="412755"/>
    <lineage>
        <taxon>unclassified sequences</taxon>
        <taxon>metagenomes</taxon>
        <taxon>ecological metagenomes</taxon>
    </lineage>
</organism>
<proteinExistence type="predicted"/>
<dbReference type="AlphaFoldDB" id="X1TKB8"/>
<accession>X1TKB8</accession>
<evidence type="ECO:0000256" key="1">
    <source>
        <dbReference type="SAM" id="MobiDB-lite"/>
    </source>
</evidence>
<evidence type="ECO:0000313" key="2">
    <source>
        <dbReference type="EMBL" id="GAJ05788.1"/>
    </source>
</evidence>
<name>X1TKB8_9ZZZZ</name>
<gene>
    <name evidence="2" type="ORF">S12H4_43165</name>
</gene>
<feature type="region of interest" description="Disordered" evidence="1">
    <location>
        <begin position="1"/>
        <end position="23"/>
    </location>
</feature>
<sequence length="40" mass="4410">SINSTYYDSDGSELQESSQNEITKTRIQVFVPGTIIISTS</sequence>
<dbReference type="EMBL" id="BARW01026467">
    <property type="protein sequence ID" value="GAJ05788.1"/>
    <property type="molecule type" value="Genomic_DNA"/>
</dbReference>